<accession>A0A9N9F703</accession>
<dbReference type="Proteomes" id="UP000789831">
    <property type="component" value="Unassembled WGS sequence"/>
</dbReference>
<comment type="caution">
    <text evidence="2">The sequence shown here is derived from an EMBL/GenBank/DDBJ whole genome shotgun (WGS) entry which is preliminary data.</text>
</comment>
<evidence type="ECO:0000313" key="3">
    <source>
        <dbReference type="Proteomes" id="UP000789831"/>
    </source>
</evidence>
<protein>
    <submittedName>
        <fullName evidence="2">11669_t:CDS:1</fullName>
    </submittedName>
</protein>
<dbReference type="AlphaFoldDB" id="A0A9N9F703"/>
<keyword evidence="3" id="KW-1185">Reference proteome</keyword>
<organism evidence="2 3">
    <name type="scientific">Ambispora gerdemannii</name>
    <dbReference type="NCBI Taxonomy" id="144530"/>
    <lineage>
        <taxon>Eukaryota</taxon>
        <taxon>Fungi</taxon>
        <taxon>Fungi incertae sedis</taxon>
        <taxon>Mucoromycota</taxon>
        <taxon>Glomeromycotina</taxon>
        <taxon>Glomeromycetes</taxon>
        <taxon>Archaeosporales</taxon>
        <taxon>Ambisporaceae</taxon>
        <taxon>Ambispora</taxon>
    </lineage>
</organism>
<proteinExistence type="predicted"/>
<evidence type="ECO:0000313" key="2">
    <source>
        <dbReference type="EMBL" id="CAG8513638.1"/>
    </source>
</evidence>
<reference evidence="2" key="1">
    <citation type="submission" date="2021-06" db="EMBL/GenBank/DDBJ databases">
        <authorList>
            <person name="Kallberg Y."/>
            <person name="Tangrot J."/>
            <person name="Rosling A."/>
        </authorList>
    </citation>
    <scope>NUCLEOTIDE SEQUENCE</scope>
    <source>
        <strain evidence="2">MT106</strain>
    </source>
</reference>
<sequence>MLHNSSHENSPRPILKKDSRSSSECGVLDRKNSRTSREIFHLLYISYYAISRILPI</sequence>
<name>A0A9N9F703_9GLOM</name>
<gene>
    <name evidence="2" type="ORF">AGERDE_LOCUS4870</name>
</gene>
<evidence type="ECO:0000256" key="1">
    <source>
        <dbReference type="SAM" id="MobiDB-lite"/>
    </source>
</evidence>
<feature type="region of interest" description="Disordered" evidence="1">
    <location>
        <begin position="1"/>
        <end position="29"/>
    </location>
</feature>
<dbReference type="EMBL" id="CAJVPL010000603">
    <property type="protein sequence ID" value="CAG8513638.1"/>
    <property type="molecule type" value="Genomic_DNA"/>
</dbReference>